<dbReference type="STRING" id="1127673.GLIP_0491"/>
<reference evidence="2 3" key="1">
    <citation type="journal article" date="2017" name="Antonie Van Leeuwenhoek">
        <title>Rhizobium rhizosphaerae sp. nov., a novel species isolated from rice rhizosphere.</title>
        <authorList>
            <person name="Zhao J.J."/>
            <person name="Zhang J."/>
            <person name="Zhang R.J."/>
            <person name="Zhang C.W."/>
            <person name="Yin H.Q."/>
            <person name="Zhang X.X."/>
        </authorList>
    </citation>
    <scope>NUCLEOTIDE SEQUENCE [LARGE SCALE GENOMIC DNA]</scope>
    <source>
        <strain evidence="2 3">E3</strain>
    </source>
</reference>
<sequence length="182" mass="20801">MSKRLIIAACVCFFLSACRSLSGIHLQSFPLLLLPPNVGPEPALYNQRLELCANEHCNQLLVVLKIDKSNIKLRGLLPTGQSVYAISYDGKNVTQQSMAENALPAEDILTMLQFALWPEKVIRTFYQSSAGWDLQIDNKYRRLAFKDRAKLHVDYLENGKLVLENFAHNYKVEIETLEYKRL</sequence>
<dbReference type="Pfam" id="PF11659">
    <property type="entry name" value="DUF3261"/>
    <property type="match status" value="1"/>
</dbReference>
<evidence type="ECO:0000313" key="2">
    <source>
        <dbReference type="EMBL" id="GAC13137.1"/>
    </source>
</evidence>
<name>K6Y4E5_9ALTE</name>
<organism evidence="2 3">
    <name type="scientific">Aliiglaciecola lipolytica E3</name>
    <dbReference type="NCBI Taxonomy" id="1127673"/>
    <lineage>
        <taxon>Bacteria</taxon>
        <taxon>Pseudomonadati</taxon>
        <taxon>Pseudomonadota</taxon>
        <taxon>Gammaproteobacteria</taxon>
        <taxon>Alteromonadales</taxon>
        <taxon>Alteromonadaceae</taxon>
        <taxon>Aliiglaciecola</taxon>
    </lineage>
</organism>
<accession>K6Y4E5</accession>
<dbReference type="InterPro" id="IPR021675">
    <property type="entry name" value="DUF3261"/>
</dbReference>
<gene>
    <name evidence="2" type="ORF">GLIP_0491</name>
</gene>
<protein>
    <recommendedName>
        <fullName evidence="4">DUF3261 domain-containing protein</fullName>
    </recommendedName>
</protein>
<evidence type="ECO:0000313" key="3">
    <source>
        <dbReference type="Proteomes" id="UP000006334"/>
    </source>
</evidence>
<dbReference type="PROSITE" id="PS51257">
    <property type="entry name" value="PROKAR_LIPOPROTEIN"/>
    <property type="match status" value="1"/>
</dbReference>
<dbReference type="RefSeq" id="WP_008842957.1">
    <property type="nucleotide sequence ID" value="NZ_BAEN01000015.1"/>
</dbReference>
<dbReference type="AlphaFoldDB" id="K6Y4E5"/>
<dbReference type="Proteomes" id="UP000006334">
    <property type="component" value="Unassembled WGS sequence"/>
</dbReference>
<dbReference type="OrthoDB" id="6386488at2"/>
<comment type="caution">
    <text evidence="2">The sequence shown here is derived from an EMBL/GenBank/DDBJ whole genome shotgun (WGS) entry which is preliminary data.</text>
</comment>
<keyword evidence="1" id="KW-0732">Signal</keyword>
<evidence type="ECO:0000256" key="1">
    <source>
        <dbReference type="SAM" id="SignalP"/>
    </source>
</evidence>
<proteinExistence type="predicted"/>
<feature type="signal peptide" evidence="1">
    <location>
        <begin position="1"/>
        <end position="22"/>
    </location>
</feature>
<keyword evidence="3" id="KW-1185">Reference proteome</keyword>
<feature type="chain" id="PRO_5003897035" description="DUF3261 domain-containing protein" evidence="1">
    <location>
        <begin position="23"/>
        <end position="182"/>
    </location>
</feature>
<dbReference type="eggNOG" id="ENOG5033MYU">
    <property type="taxonomic scope" value="Bacteria"/>
</dbReference>
<evidence type="ECO:0008006" key="4">
    <source>
        <dbReference type="Google" id="ProtNLM"/>
    </source>
</evidence>
<dbReference type="EMBL" id="BAEN01000015">
    <property type="protein sequence ID" value="GAC13137.1"/>
    <property type="molecule type" value="Genomic_DNA"/>
</dbReference>